<proteinExistence type="predicted"/>
<feature type="transmembrane region" description="Helical" evidence="2">
    <location>
        <begin position="42"/>
        <end position="61"/>
    </location>
</feature>
<dbReference type="KEGG" id="rop:ROP_37770"/>
<reference evidence="3 4" key="1">
    <citation type="submission" date="2009-03" db="EMBL/GenBank/DDBJ databases">
        <title>Comparison of the complete genome sequences of Rhodococcus erythropolis PR4 and Rhodococcus opacus B4.</title>
        <authorList>
            <person name="Takarada H."/>
            <person name="Sekine M."/>
            <person name="Hosoyama A."/>
            <person name="Yamada R."/>
            <person name="Fujisawa T."/>
            <person name="Omata S."/>
            <person name="Shimizu A."/>
            <person name="Tsukatani N."/>
            <person name="Tanikawa S."/>
            <person name="Fujita N."/>
            <person name="Harayama S."/>
        </authorList>
    </citation>
    <scope>NUCLEOTIDE SEQUENCE [LARGE SCALE GENOMIC DNA]</scope>
    <source>
        <strain evidence="3 4">B4</strain>
    </source>
</reference>
<keyword evidence="2" id="KW-0812">Transmembrane</keyword>
<evidence type="ECO:0000256" key="1">
    <source>
        <dbReference type="SAM" id="MobiDB-lite"/>
    </source>
</evidence>
<dbReference type="PANTHER" id="PTHR42305">
    <property type="entry name" value="MEMBRANE PROTEIN RV1733C-RELATED"/>
    <property type="match status" value="1"/>
</dbReference>
<evidence type="ECO:0000313" key="3">
    <source>
        <dbReference type="EMBL" id="BAH52024.1"/>
    </source>
</evidence>
<evidence type="ECO:0000313" key="4">
    <source>
        <dbReference type="Proteomes" id="UP000002212"/>
    </source>
</evidence>
<dbReference type="HOGENOM" id="CLU_084215_0_0_11"/>
<feature type="region of interest" description="Disordered" evidence="1">
    <location>
        <begin position="75"/>
        <end position="100"/>
    </location>
</feature>
<evidence type="ECO:0000256" key="2">
    <source>
        <dbReference type="SAM" id="Phobius"/>
    </source>
</evidence>
<accession>C1B8M1</accession>
<dbReference type="STRING" id="632772.ROP_37770"/>
<dbReference type="PANTHER" id="PTHR42305:SF1">
    <property type="entry name" value="MEMBRANE PROTEIN RV1733C-RELATED"/>
    <property type="match status" value="1"/>
</dbReference>
<organism evidence="3 4">
    <name type="scientific">Rhodococcus opacus (strain B4)</name>
    <dbReference type="NCBI Taxonomy" id="632772"/>
    <lineage>
        <taxon>Bacteria</taxon>
        <taxon>Bacillati</taxon>
        <taxon>Actinomycetota</taxon>
        <taxon>Actinomycetes</taxon>
        <taxon>Mycobacteriales</taxon>
        <taxon>Nocardiaceae</taxon>
        <taxon>Rhodococcus</taxon>
    </lineage>
</organism>
<keyword evidence="2" id="KW-0472">Membrane</keyword>
<sequence>MVVGNHRRCAMSQTCAAPIRLWRLGPWSRNPLMRGCDRLRSAMVLIGVVFVLLMIPLAAAVGTETYSRLDQQTQAELATRHSTPATLVEDSRTGSAGEALSASPQYQAHARVQWSVNGQTHTADVPTAAGAKAGQTVTVWLDPNGDLVAAPETGSQNAATAVSVACGIWVTSTGGYCVLFLIVHWVASRRQQARLTREWNELDRPPGWHVS</sequence>
<keyword evidence="2" id="KW-1133">Transmembrane helix</keyword>
<feature type="compositionally biased region" description="Polar residues" evidence="1">
    <location>
        <begin position="75"/>
        <end position="85"/>
    </location>
</feature>
<dbReference type="PATRIC" id="fig|632772.20.peg.3964"/>
<name>C1B8M1_RHOOB</name>
<dbReference type="AlphaFoldDB" id="C1B8M1"/>
<gene>
    <name evidence="3" type="ordered locus">ROP_37770</name>
</gene>
<dbReference type="InterPro" id="IPR039708">
    <property type="entry name" value="MT1774/Rv1733c-like"/>
</dbReference>
<dbReference type="Proteomes" id="UP000002212">
    <property type="component" value="Chromosome"/>
</dbReference>
<dbReference type="EMBL" id="AP011115">
    <property type="protein sequence ID" value="BAH52024.1"/>
    <property type="molecule type" value="Genomic_DNA"/>
</dbReference>
<protein>
    <submittedName>
        <fullName evidence="3">Hypothetical membrane protein</fullName>
    </submittedName>
</protein>
<feature type="transmembrane region" description="Helical" evidence="2">
    <location>
        <begin position="161"/>
        <end position="187"/>
    </location>
</feature>